<name>A0ACB9RZ22_9MYRT</name>
<protein>
    <submittedName>
        <fullName evidence="1">Uncharacterized protein</fullName>
    </submittedName>
</protein>
<sequence length="97" mass="11312">MSELSISPKCFSPIQVLYLFCIIKNGDSKIIAMRKKMSRRNVTHHRGSWKTELRNKVFKLLSPSSCSFAAQQRMSFCFRPCRDVVAQPWAQQWMAEL</sequence>
<evidence type="ECO:0000313" key="1">
    <source>
        <dbReference type="EMBL" id="KAI4383486.1"/>
    </source>
</evidence>
<dbReference type="Proteomes" id="UP001057402">
    <property type="component" value="Chromosome 3"/>
</dbReference>
<proteinExistence type="predicted"/>
<organism evidence="1 2">
    <name type="scientific">Melastoma candidum</name>
    <dbReference type="NCBI Taxonomy" id="119954"/>
    <lineage>
        <taxon>Eukaryota</taxon>
        <taxon>Viridiplantae</taxon>
        <taxon>Streptophyta</taxon>
        <taxon>Embryophyta</taxon>
        <taxon>Tracheophyta</taxon>
        <taxon>Spermatophyta</taxon>
        <taxon>Magnoliopsida</taxon>
        <taxon>eudicotyledons</taxon>
        <taxon>Gunneridae</taxon>
        <taxon>Pentapetalae</taxon>
        <taxon>rosids</taxon>
        <taxon>malvids</taxon>
        <taxon>Myrtales</taxon>
        <taxon>Melastomataceae</taxon>
        <taxon>Melastomatoideae</taxon>
        <taxon>Melastomateae</taxon>
        <taxon>Melastoma</taxon>
    </lineage>
</organism>
<accession>A0ACB9RZ22</accession>
<dbReference type="EMBL" id="CM042882">
    <property type="protein sequence ID" value="KAI4383486.1"/>
    <property type="molecule type" value="Genomic_DNA"/>
</dbReference>
<reference evidence="2" key="1">
    <citation type="journal article" date="2023" name="Front. Plant Sci.">
        <title>Chromosomal-level genome assembly of Melastoma candidum provides insights into trichome evolution.</title>
        <authorList>
            <person name="Zhong Y."/>
            <person name="Wu W."/>
            <person name="Sun C."/>
            <person name="Zou P."/>
            <person name="Liu Y."/>
            <person name="Dai S."/>
            <person name="Zhou R."/>
        </authorList>
    </citation>
    <scope>NUCLEOTIDE SEQUENCE [LARGE SCALE GENOMIC DNA]</scope>
</reference>
<gene>
    <name evidence="1" type="ORF">MLD38_009319</name>
</gene>
<comment type="caution">
    <text evidence="1">The sequence shown here is derived from an EMBL/GenBank/DDBJ whole genome shotgun (WGS) entry which is preliminary data.</text>
</comment>
<evidence type="ECO:0000313" key="2">
    <source>
        <dbReference type="Proteomes" id="UP001057402"/>
    </source>
</evidence>
<keyword evidence="2" id="KW-1185">Reference proteome</keyword>